<dbReference type="RefSeq" id="WP_136952488.1">
    <property type="nucleotide sequence ID" value="NZ_CP039712.1"/>
</dbReference>
<dbReference type="OrthoDB" id="9801392at2"/>
<evidence type="ECO:0000313" key="3">
    <source>
        <dbReference type="EMBL" id="QCI85642.1"/>
    </source>
</evidence>
<accession>A0A4D7CSI9</accession>
<dbReference type="Pfam" id="PF22007">
    <property type="entry name" value="DUF6930"/>
    <property type="match status" value="1"/>
</dbReference>
<sequence>MVDKEKWLEMYKIAKKLKNTQHLDIFNNKYVVFNFDDKQQPIVARIGISKGTLVGVSIFPTIKSQLFLKDMHHGTSKVVDAFSYDLASVECLMVYFGNRYEVSKVSYQVMKQLGVSFRGDGNWIIAESNQIGFDGKVPTSKEIEVMQQVMRGYLNLSKKIEQGIFNFNSSLHSKKWLHTKMNLATGKSFESLENFQYPKASVVKMPTPLSDLEKYELNKISNHPKINHELEITYFYTSTSENGQYFPMLAVAERHSSLIVAMEMFNDVEVVIGNLKCLLYNYVVDFGKPKKIYLRLEVLKEALWALCHELNIKIEMTNNLPTLEIALIEIGDYLLDSEELPEAFDDDTDSDYWF</sequence>
<evidence type="ECO:0000259" key="2">
    <source>
        <dbReference type="Pfam" id="PF23988"/>
    </source>
</evidence>
<proteinExistence type="predicted"/>
<organism evidence="3 4">
    <name type="scientific">Vagococcus zengguangii</name>
    <dbReference type="NCBI Taxonomy" id="2571750"/>
    <lineage>
        <taxon>Bacteria</taxon>
        <taxon>Bacillati</taxon>
        <taxon>Bacillota</taxon>
        <taxon>Bacilli</taxon>
        <taxon>Lactobacillales</taxon>
        <taxon>Enterococcaceae</taxon>
        <taxon>Vagococcus</taxon>
    </lineage>
</organism>
<name>A0A4D7CSI9_9ENTE</name>
<dbReference type="InterPro" id="IPR054216">
    <property type="entry name" value="DUF6930"/>
</dbReference>
<evidence type="ECO:0000259" key="1">
    <source>
        <dbReference type="Pfam" id="PF22007"/>
    </source>
</evidence>
<dbReference type="KEGG" id="vao:FA707_01060"/>
<evidence type="ECO:0000313" key="4">
    <source>
        <dbReference type="Proteomes" id="UP000298615"/>
    </source>
</evidence>
<keyword evidence="4" id="KW-1185">Reference proteome</keyword>
<protein>
    <submittedName>
        <fullName evidence="3">Uncharacterized protein</fullName>
    </submittedName>
</protein>
<gene>
    <name evidence="3" type="ORF">FA707_01060</name>
</gene>
<reference evidence="3 4" key="1">
    <citation type="submission" date="2019-04" db="EMBL/GenBank/DDBJ databases">
        <title>Vagococcus sp. nov., isolated from faeces of yaks (Bos grunniens).</title>
        <authorList>
            <person name="Ge Y."/>
        </authorList>
    </citation>
    <scope>NUCLEOTIDE SEQUENCE [LARGE SCALE GENOMIC DNA]</scope>
    <source>
        <strain evidence="3 4">MN-17</strain>
    </source>
</reference>
<feature type="domain" description="DUF7309" evidence="2">
    <location>
        <begin position="7"/>
        <end position="163"/>
    </location>
</feature>
<dbReference type="InterPro" id="IPR055733">
    <property type="entry name" value="DUF7309"/>
</dbReference>
<dbReference type="AlphaFoldDB" id="A0A4D7CSI9"/>
<feature type="domain" description="DUF6930" evidence="1">
    <location>
        <begin position="217"/>
        <end position="327"/>
    </location>
</feature>
<dbReference type="EMBL" id="CP039712">
    <property type="protein sequence ID" value="QCI85642.1"/>
    <property type="molecule type" value="Genomic_DNA"/>
</dbReference>
<dbReference type="Pfam" id="PF23988">
    <property type="entry name" value="DUF7309"/>
    <property type="match status" value="1"/>
</dbReference>
<dbReference type="Proteomes" id="UP000298615">
    <property type="component" value="Chromosome"/>
</dbReference>